<evidence type="ECO:0000256" key="2">
    <source>
        <dbReference type="ARBA" id="ARBA00005262"/>
    </source>
</evidence>
<organism evidence="8">
    <name type="scientific">Thermodesulfovibrio aggregans</name>
    <dbReference type="NCBI Taxonomy" id="86166"/>
    <lineage>
        <taxon>Bacteria</taxon>
        <taxon>Pseudomonadati</taxon>
        <taxon>Nitrospirota</taxon>
        <taxon>Thermodesulfovibrionia</taxon>
        <taxon>Thermodesulfovibrionales</taxon>
        <taxon>Thermodesulfovibrionaceae</taxon>
        <taxon>Thermodesulfovibrio</taxon>
    </lineage>
</organism>
<feature type="transmembrane region" description="Helical" evidence="7">
    <location>
        <begin position="6"/>
        <end position="27"/>
    </location>
</feature>
<evidence type="ECO:0000256" key="1">
    <source>
        <dbReference type="ARBA" id="ARBA00004651"/>
    </source>
</evidence>
<evidence type="ECO:0000256" key="6">
    <source>
        <dbReference type="ARBA" id="ARBA00023136"/>
    </source>
</evidence>
<dbReference type="AlphaFoldDB" id="A0A7C4AK02"/>
<name>A0A7C4AK02_9BACT</name>
<evidence type="ECO:0000256" key="5">
    <source>
        <dbReference type="ARBA" id="ARBA00022989"/>
    </source>
</evidence>
<dbReference type="EMBL" id="DTHO01000062">
    <property type="protein sequence ID" value="HGG99952.1"/>
    <property type="molecule type" value="Genomic_DNA"/>
</dbReference>
<sequence>MLIITLFLSFLKLGFTAFGGPAMVAYIKEFTVEKKQWVDEKTFQEGVALAQAIPGATAIQVAAYVGLKKGGIPGGMASFTGFGLPAFIIMLLLSALYVKTYSVSHIISVFTGLQVIVVAIVANALISFAKPIKSKGEIFIALVSFFLFILGLNPFLIIIFCFLVSQLIFRDESIKGKSSKPVNFSGLAILFITVISCLFLLFIFDRTLFNLAVVMMKIDLFAFGGGYASVPLMLHEVVERFRWIDAEAFMNGIALGQITPGPIVITATFVGYLLKGIQGAIVATVSVFTPSFLIMASVYEASDRIKNSKIFIRSKKGLLASFSALLLFATLKFTQAVSWDWVKLIMALISFFCLFKRISIFYVVVVGSAISAFIFR</sequence>
<gene>
    <name evidence="8" type="primary">chrA</name>
    <name evidence="8" type="ORF">ENV75_05860</name>
</gene>
<dbReference type="GO" id="GO:0015109">
    <property type="term" value="F:chromate transmembrane transporter activity"/>
    <property type="evidence" value="ECO:0007669"/>
    <property type="project" value="InterPro"/>
</dbReference>
<feature type="transmembrane region" description="Helical" evidence="7">
    <location>
        <begin position="344"/>
        <end position="375"/>
    </location>
</feature>
<dbReference type="PANTHER" id="PTHR43663">
    <property type="entry name" value="CHROMATE TRANSPORT PROTEIN-RELATED"/>
    <property type="match status" value="1"/>
</dbReference>
<feature type="transmembrane region" description="Helical" evidence="7">
    <location>
        <begin position="319"/>
        <end position="338"/>
    </location>
</feature>
<reference evidence="8" key="1">
    <citation type="journal article" date="2020" name="mSystems">
        <title>Genome- and Community-Level Interaction Insights into Carbon Utilization and Element Cycling Functions of Hydrothermarchaeota in Hydrothermal Sediment.</title>
        <authorList>
            <person name="Zhou Z."/>
            <person name="Liu Y."/>
            <person name="Xu W."/>
            <person name="Pan J."/>
            <person name="Luo Z.H."/>
            <person name="Li M."/>
        </authorList>
    </citation>
    <scope>NUCLEOTIDE SEQUENCE [LARGE SCALE GENOMIC DNA]</scope>
    <source>
        <strain evidence="8">SpSt-788</strain>
    </source>
</reference>
<accession>A0A7C4AK02</accession>
<dbReference type="PANTHER" id="PTHR43663:SF1">
    <property type="entry name" value="CHROMATE TRANSPORTER"/>
    <property type="match status" value="1"/>
</dbReference>
<feature type="transmembrane region" description="Helical" evidence="7">
    <location>
        <begin position="105"/>
        <end position="126"/>
    </location>
</feature>
<evidence type="ECO:0000256" key="3">
    <source>
        <dbReference type="ARBA" id="ARBA00022475"/>
    </source>
</evidence>
<keyword evidence="5 7" id="KW-1133">Transmembrane helix</keyword>
<feature type="transmembrane region" description="Helical" evidence="7">
    <location>
        <begin position="280"/>
        <end position="299"/>
    </location>
</feature>
<feature type="transmembrane region" description="Helical" evidence="7">
    <location>
        <begin position="47"/>
        <end position="67"/>
    </location>
</feature>
<dbReference type="Pfam" id="PF02417">
    <property type="entry name" value="Chromate_transp"/>
    <property type="match status" value="2"/>
</dbReference>
<feature type="transmembrane region" description="Helical" evidence="7">
    <location>
        <begin position="138"/>
        <end position="169"/>
    </location>
</feature>
<dbReference type="GO" id="GO:0005886">
    <property type="term" value="C:plasma membrane"/>
    <property type="evidence" value="ECO:0007669"/>
    <property type="project" value="UniProtKB-SubCell"/>
</dbReference>
<feature type="transmembrane region" description="Helical" evidence="7">
    <location>
        <begin position="79"/>
        <end position="98"/>
    </location>
</feature>
<keyword evidence="6 7" id="KW-0472">Membrane</keyword>
<keyword evidence="3" id="KW-1003">Cell membrane</keyword>
<evidence type="ECO:0000256" key="7">
    <source>
        <dbReference type="SAM" id="Phobius"/>
    </source>
</evidence>
<comment type="caution">
    <text evidence="8">The sequence shown here is derived from an EMBL/GenBank/DDBJ whole genome shotgun (WGS) entry which is preliminary data.</text>
</comment>
<dbReference type="InterPro" id="IPR052518">
    <property type="entry name" value="CHR_Transporter"/>
</dbReference>
<feature type="transmembrane region" description="Helical" evidence="7">
    <location>
        <begin position="249"/>
        <end position="274"/>
    </location>
</feature>
<feature type="transmembrane region" description="Helical" evidence="7">
    <location>
        <begin position="181"/>
        <end position="203"/>
    </location>
</feature>
<dbReference type="InterPro" id="IPR003370">
    <property type="entry name" value="Chromate_transpt"/>
</dbReference>
<protein>
    <submittedName>
        <fullName evidence="8">Chromate efflux transporter</fullName>
    </submittedName>
</protein>
<comment type="subcellular location">
    <subcellularLocation>
        <location evidence="1">Cell membrane</location>
        <topology evidence="1">Multi-pass membrane protein</topology>
    </subcellularLocation>
</comment>
<feature type="transmembrane region" description="Helical" evidence="7">
    <location>
        <begin position="209"/>
        <end position="228"/>
    </location>
</feature>
<evidence type="ECO:0000256" key="4">
    <source>
        <dbReference type="ARBA" id="ARBA00022692"/>
    </source>
</evidence>
<proteinExistence type="inferred from homology"/>
<comment type="similarity">
    <text evidence="2">Belongs to the chromate ion transporter (CHR) (TC 2.A.51) family.</text>
</comment>
<dbReference type="NCBIfam" id="TIGR00937">
    <property type="entry name" value="2A51"/>
    <property type="match status" value="1"/>
</dbReference>
<evidence type="ECO:0000313" key="8">
    <source>
        <dbReference type="EMBL" id="HGG99952.1"/>
    </source>
</evidence>
<dbReference type="PIRSF" id="PIRSF004810">
    <property type="entry name" value="ChrA"/>
    <property type="match status" value="1"/>
</dbReference>
<keyword evidence="4 7" id="KW-0812">Transmembrane</keyword>
<dbReference type="InterPro" id="IPR014047">
    <property type="entry name" value="Chr_Tranpt_l_chain"/>
</dbReference>